<dbReference type="Gene3D" id="1.10.1740.10">
    <property type="match status" value="1"/>
</dbReference>
<gene>
    <name evidence="9" type="ORF">SCNU_13984</name>
</gene>
<dbReference type="NCBIfam" id="TIGR02937">
    <property type="entry name" value="sigma70-ECF"/>
    <property type="match status" value="1"/>
</dbReference>
<evidence type="ECO:0000256" key="1">
    <source>
        <dbReference type="ARBA" id="ARBA00010641"/>
    </source>
</evidence>
<dbReference type="InterPro" id="IPR014284">
    <property type="entry name" value="RNA_pol_sigma-70_dom"/>
</dbReference>
<keyword evidence="4" id="KW-0731">Sigma factor</keyword>
<dbReference type="eggNOG" id="COG1595">
    <property type="taxonomic scope" value="Bacteria"/>
</dbReference>
<evidence type="ECO:0000256" key="4">
    <source>
        <dbReference type="ARBA" id="ARBA00023082"/>
    </source>
</evidence>
<dbReference type="InterPro" id="IPR052704">
    <property type="entry name" value="ECF_Sigma-70_Domain"/>
</dbReference>
<sequence length="316" mass="34472">MTGDREFEAATSALRAELLVHCYHMLGSATDAEDVLQEVYLRAWRAFHGFEARSSVRTWMYRIATNTCLNALEGAARRPMPTGLGTEASDPREPVIANNEILWLQPLPDGALGDPAARVTASESVGLAMVAAMQELPARQRAALIMRDVLAFSAAETAEALDMTVAAANSALSRARKTVGEGTRRDGRRAAELTEHEKRVWDEFCAAFERHDIPGVVEVLAADAIWEMPPFPGWYVGAEEIGVLTDTQCPAARPGDIKMVKTTCNGRPAAGMYMRDGDVWRRFQLDVLSIVDGRVAHVGAFFEPALFTLAGLPETL</sequence>
<evidence type="ECO:0000256" key="5">
    <source>
        <dbReference type="ARBA" id="ARBA00023125"/>
    </source>
</evidence>
<dbReference type="GO" id="GO:0006352">
    <property type="term" value="P:DNA-templated transcription initiation"/>
    <property type="evidence" value="ECO:0007669"/>
    <property type="project" value="InterPro"/>
</dbReference>
<evidence type="ECO:0000259" key="8">
    <source>
        <dbReference type="Pfam" id="PF08281"/>
    </source>
</evidence>
<dbReference type="Pfam" id="PF04542">
    <property type="entry name" value="Sigma70_r2"/>
    <property type="match status" value="1"/>
</dbReference>
<dbReference type="InterPro" id="IPR032710">
    <property type="entry name" value="NTF2-like_dom_sf"/>
</dbReference>
<dbReference type="InterPro" id="IPR007627">
    <property type="entry name" value="RNA_pol_sigma70_r2"/>
</dbReference>
<dbReference type="GO" id="GO:0016987">
    <property type="term" value="F:sigma factor activity"/>
    <property type="evidence" value="ECO:0007669"/>
    <property type="project" value="UniProtKB-KW"/>
</dbReference>
<dbReference type="NCBIfam" id="NF006089">
    <property type="entry name" value="PRK08241.1"/>
    <property type="match status" value="1"/>
</dbReference>
<comment type="subunit">
    <text evidence="2">Interacts transiently with the RNA polymerase catalytic core formed by RpoA, RpoB, RpoC and RpoZ (2 alpha, 1 beta, 1 beta' and 1 omega subunit) to form the RNA polymerase holoenzyme that can initiate transcription.</text>
</comment>
<proteinExistence type="inferred from homology"/>
<feature type="domain" description="RNA polymerase sigma-70 region 2" evidence="7">
    <location>
        <begin position="18"/>
        <end position="77"/>
    </location>
</feature>
<dbReference type="GO" id="GO:0003677">
    <property type="term" value="F:DNA binding"/>
    <property type="evidence" value="ECO:0007669"/>
    <property type="project" value="UniProtKB-KW"/>
</dbReference>
<keyword evidence="9" id="KW-0548">Nucleotidyltransferase</keyword>
<dbReference type="InterPro" id="IPR014305">
    <property type="entry name" value="RNA_pol_sigma-G_actinobac"/>
</dbReference>
<dbReference type="SUPFAM" id="SSF88659">
    <property type="entry name" value="Sigma3 and sigma4 domains of RNA polymerase sigma factors"/>
    <property type="match status" value="1"/>
</dbReference>
<dbReference type="EC" id="2.7.7.6" evidence="9"/>
<keyword evidence="9" id="KW-0808">Transferase</keyword>
<keyword evidence="3" id="KW-0805">Transcription regulation</keyword>
<evidence type="ECO:0000313" key="10">
    <source>
        <dbReference type="Proteomes" id="UP000035065"/>
    </source>
</evidence>
<dbReference type="Pfam" id="PF08281">
    <property type="entry name" value="Sigma70_r4_2"/>
    <property type="match status" value="1"/>
</dbReference>
<dbReference type="SUPFAM" id="SSF88946">
    <property type="entry name" value="Sigma2 domain of RNA polymerase sigma factors"/>
    <property type="match status" value="1"/>
</dbReference>
<comment type="similarity">
    <text evidence="1">Belongs to the sigma-70 factor family. ECF subfamily.</text>
</comment>
<keyword evidence="5" id="KW-0238">DNA-binding</keyword>
<dbReference type="Gene3D" id="3.10.450.50">
    <property type="match status" value="1"/>
</dbReference>
<feature type="domain" description="RNA polymerase sigma factor 70 region 4 type 2" evidence="8">
    <location>
        <begin position="128"/>
        <end position="178"/>
    </location>
</feature>
<dbReference type="InterPro" id="IPR013325">
    <property type="entry name" value="RNA_pol_sigma_r2"/>
</dbReference>
<dbReference type="OrthoDB" id="7376212at2"/>
<evidence type="ECO:0000256" key="3">
    <source>
        <dbReference type="ARBA" id="ARBA00023015"/>
    </source>
</evidence>
<dbReference type="Gene3D" id="1.10.10.10">
    <property type="entry name" value="Winged helix-like DNA-binding domain superfamily/Winged helix DNA-binding domain"/>
    <property type="match status" value="1"/>
</dbReference>
<dbReference type="CDD" id="cd06171">
    <property type="entry name" value="Sigma70_r4"/>
    <property type="match status" value="1"/>
</dbReference>
<evidence type="ECO:0000256" key="6">
    <source>
        <dbReference type="ARBA" id="ARBA00023163"/>
    </source>
</evidence>
<reference evidence="9 10" key="1">
    <citation type="journal article" date="2011" name="J. Bacteriol.">
        <title>Draft Genome Sequence of Gordonia neofelifaecis NRRL B-59395, a Cholesterol-Degrading Actinomycete.</title>
        <authorList>
            <person name="Ge F."/>
            <person name="Li W."/>
            <person name="Chen G."/>
            <person name="Liu Y."/>
            <person name="Zhang G."/>
            <person name="Yong B."/>
            <person name="Wang Q."/>
            <person name="Wang N."/>
            <person name="Huang Z."/>
            <person name="Li W."/>
            <person name="Wang J."/>
            <person name="Wu C."/>
            <person name="Xie Q."/>
            <person name="Liu G."/>
        </authorList>
    </citation>
    <scope>NUCLEOTIDE SEQUENCE [LARGE SCALE GENOMIC DNA]</scope>
    <source>
        <strain evidence="9 10">NRRL B-59395</strain>
    </source>
</reference>
<dbReference type="STRING" id="644548.SCNU_13984"/>
<dbReference type="EMBL" id="AEUD01000012">
    <property type="protein sequence ID" value="EGD54399.1"/>
    <property type="molecule type" value="Genomic_DNA"/>
</dbReference>
<dbReference type="NCBIfam" id="TIGR02960">
    <property type="entry name" value="SigX5"/>
    <property type="match status" value="1"/>
</dbReference>
<dbReference type="GO" id="GO:0003899">
    <property type="term" value="F:DNA-directed RNA polymerase activity"/>
    <property type="evidence" value="ECO:0007669"/>
    <property type="project" value="UniProtKB-EC"/>
</dbReference>
<comment type="caution">
    <text evidence="9">The sequence shown here is derived from an EMBL/GenBank/DDBJ whole genome shotgun (WGS) entry which is preliminary data.</text>
</comment>
<evidence type="ECO:0000259" key="7">
    <source>
        <dbReference type="Pfam" id="PF04542"/>
    </source>
</evidence>
<dbReference type="PANTHER" id="PTHR30173">
    <property type="entry name" value="SIGMA 19 FACTOR"/>
    <property type="match status" value="1"/>
</dbReference>
<dbReference type="InterPro" id="IPR013249">
    <property type="entry name" value="RNA_pol_sigma70_r4_t2"/>
</dbReference>
<dbReference type="SUPFAM" id="SSF54427">
    <property type="entry name" value="NTF2-like"/>
    <property type="match status" value="1"/>
</dbReference>
<evidence type="ECO:0000256" key="2">
    <source>
        <dbReference type="ARBA" id="ARBA00011344"/>
    </source>
</evidence>
<dbReference type="AlphaFoldDB" id="F1YLK5"/>
<evidence type="ECO:0000313" key="9">
    <source>
        <dbReference type="EMBL" id="EGD54399.1"/>
    </source>
</evidence>
<dbReference type="InterPro" id="IPR036388">
    <property type="entry name" value="WH-like_DNA-bd_sf"/>
</dbReference>
<keyword evidence="10" id="KW-1185">Reference proteome</keyword>
<keyword evidence="6" id="KW-0804">Transcription</keyword>
<dbReference type="InterPro" id="IPR013324">
    <property type="entry name" value="RNA_pol_sigma_r3/r4-like"/>
</dbReference>
<dbReference type="Proteomes" id="UP000035065">
    <property type="component" value="Unassembled WGS sequence"/>
</dbReference>
<accession>F1YLK5</accession>
<organism evidence="9 10">
    <name type="scientific">Gordonia neofelifaecis NRRL B-59395</name>
    <dbReference type="NCBI Taxonomy" id="644548"/>
    <lineage>
        <taxon>Bacteria</taxon>
        <taxon>Bacillati</taxon>
        <taxon>Actinomycetota</taxon>
        <taxon>Actinomycetes</taxon>
        <taxon>Mycobacteriales</taxon>
        <taxon>Gordoniaceae</taxon>
        <taxon>Gordonia</taxon>
    </lineage>
</organism>
<protein>
    <submittedName>
        <fullName evidence="9">RNA polymerase factor sigma-70</fullName>
        <ecNumber evidence="9">2.7.7.6</ecNumber>
    </submittedName>
</protein>
<name>F1YLK5_9ACTN</name>
<dbReference type="PANTHER" id="PTHR30173:SF36">
    <property type="entry name" value="ECF RNA POLYMERASE SIGMA FACTOR SIGJ"/>
    <property type="match status" value="1"/>
</dbReference>